<accession>A0A5M8ABA8</accession>
<name>A0A5M8ABA8_9BURK</name>
<proteinExistence type="predicted"/>
<reference evidence="1 2" key="1">
    <citation type="submission" date="2019-09" db="EMBL/GenBank/DDBJ databases">
        <title>Isolation of a novel species in the genus Cupriavidus from patients with sepsis using whole genome sequencing.</title>
        <authorList>
            <person name="Kweon O.J."/>
            <person name="Lee M.-K."/>
        </authorList>
    </citation>
    <scope>NUCLEOTIDE SEQUENCE [LARGE SCALE GENOMIC DNA]</scope>
    <source>
        <strain evidence="1 2">MKL-01</strain>
    </source>
</reference>
<dbReference type="AlphaFoldDB" id="A0A5M8ABA8"/>
<gene>
    <name evidence="1" type="ORF">F1599_18730</name>
</gene>
<evidence type="ECO:0000313" key="1">
    <source>
        <dbReference type="EMBL" id="KAA6119541.1"/>
    </source>
</evidence>
<keyword evidence="2" id="KW-1185">Reference proteome</keyword>
<organism evidence="1 2">
    <name type="scientific">Cupriavidus cauae</name>
    <dbReference type="NCBI Taxonomy" id="2608999"/>
    <lineage>
        <taxon>Bacteria</taxon>
        <taxon>Pseudomonadati</taxon>
        <taxon>Pseudomonadota</taxon>
        <taxon>Betaproteobacteria</taxon>
        <taxon>Burkholderiales</taxon>
        <taxon>Burkholderiaceae</taxon>
        <taxon>Cupriavidus</taxon>
    </lineage>
</organism>
<protein>
    <submittedName>
        <fullName evidence="1">Uncharacterized protein</fullName>
    </submittedName>
</protein>
<dbReference type="RefSeq" id="WP_149320271.1">
    <property type="nucleotide sequence ID" value="NZ_VWRN01000050.1"/>
</dbReference>
<dbReference type="EMBL" id="VWRN01000050">
    <property type="protein sequence ID" value="KAA6119541.1"/>
    <property type="molecule type" value="Genomic_DNA"/>
</dbReference>
<dbReference type="Proteomes" id="UP000324324">
    <property type="component" value="Unassembled WGS sequence"/>
</dbReference>
<sequence>MKTRSIALAVAMIVPGMPWRDAHAATWARLGVRLAIPDVCVISSTEGTLPQVSCALNTAFRIDSISQTPPSRRHDEPMAEAQDFSLLEIEF</sequence>
<evidence type="ECO:0000313" key="2">
    <source>
        <dbReference type="Proteomes" id="UP000324324"/>
    </source>
</evidence>
<comment type="caution">
    <text evidence="1">The sequence shown here is derived from an EMBL/GenBank/DDBJ whole genome shotgun (WGS) entry which is preliminary data.</text>
</comment>